<proteinExistence type="predicted"/>
<sequence length="366" mass="39384">MAEYTQTKFDSKSFNPVAFGAYVERIPSTKRNELIKSRALRGNAQIKEAFSSQTGTAYATIPMTGRIGGTPLNYDGVTDITAQTTTTFERGVVVIGRAQAWTEKDFSTDITGGVNFMDNVAAQVAEYWDSVDQNTILSVLKGIFAMTGADNLKFVNGHTLDIAAIAGEDKDGNPKSAVGPTTLNVAIQQSSGDNKSVFTVAIMHSTVATNLENLRLLSYLKYTDAQGIQRDLGIGTWNGRAVLIDDSMPTEDVAESSAGAGDGYTKYTTYVLGDGAFDYESIGAKVPFEMDRNPSVNGGQDTLYSRQRKVFAPFGVSYAKKTQASLSPTSAELENGGNWTLVHNGATSKEYIDHKAIPIARIISRG</sequence>
<organism evidence="1">
    <name type="scientific">uncultured Eubacteriales bacterium</name>
    <dbReference type="NCBI Taxonomy" id="172733"/>
    <lineage>
        <taxon>Bacteria</taxon>
        <taxon>Bacillati</taxon>
        <taxon>Bacillota</taxon>
        <taxon>Clostridia</taxon>
        <taxon>Eubacteriales</taxon>
        <taxon>environmental samples</taxon>
    </lineage>
</organism>
<accession>A0A212J4H1</accession>
<protein>
    <submittedName>
        <fullName evidence="1">Phage capsid protein</fullName>
    </submittedName>
</protein>
<gene>
    <name evidence="1" type="ORF">KL86CLO1_10498</name>
</gene>
<reference evidence="1" key="1">
    <citation type="submission" date="2016-04" db="EMBL/GenBank/DDBJ databases">
        <authorList>
            <person name="Evans L.H."/>
            <person name="Alamgir A."/>
            <person name="Owens N."/>
            <person name="Weber N.D."/>
            <person name="Virtaneva K."/>
            <person name="Barbian K."/>
            <person name="Babar A."/>
            <person name="Rosenke K."/>
        </authorList>
    </citation>
    <scope>NUCLEOTIDE SEQUENCE</scope>
    <source>
        <strain evidence="1">86</strain>
    </source>
</reference>
<dbReference type="AlphaFoldDB" id="A0A212J4H1"/>
<dbReference type="EMBL" id="FLUN01000001">
    <property type="protein sequence ID" value="SBV94323.1"/>
    <property type="molecule type" value="Genomic_DNA"/>
</dbReference>
<evidence type="ECO:0000313" key="1">
    <source>
        <dbReference type="EMBL" id="SBV94323.1"/>
    </source>
</evidence>
<name>A0A212J4H1_9FIRM</name>